<proteinExistence type="predicted"/>
<name>A0A9Q5GNJ1_CLOBE</name>
<evidence type="ECO:0000313" key="2">
    <source>
        <dbReference type="EMBL" id="NRV07629.1"/>
    </source>
</evidence>
<dbReference type="Proteomes" id="UP000821656">
    <property type="component" value="Unassembled WGS sequence"/>
</dbReference>
<comment type="caution">
    <text evidence="2">The sequence shown here is derived from an EMBL/GenBank/DDBJ whole genome shotgun (WGS) entry which is preliminary data.</text>
</comment>
<dbReference type="AlphaFoldDB" id="A0A9Q5GNJ1"/>
<sequence>MAIGNGNMNVYIYNSDGSYKNVTDLISSMKYSCGIDKVSQQLNLKMAYGVYNTALPSFFFDTGQKIEVYINDSCYYRGKIETVEMSVDKETLTLDCYDYIRNLTKSKVCYNFTNISAYDAISTIFKDLNIPYSEGGIFGGKGANAIGSNLQINHLIRNKSAYDACMMIATEVHRNTGIFYYMFMDVGGNVNLMPCDTYWSRQTIKACSTPNLPNPDGIMINMNYKKDASDIITKVAVYDSKGNPVDIAVGASTSDSDEESGGDE</sequence>
<feature type="domain" description="YqbQ/XkdQ" evidence="1">
    <location>
        <begin position="34"/>
        <end position="243"/>
    </location>
</feature>
<evidence type="ECO:0000259" key="1">
    <source>
        <dbReference type="Pfam" id="PF24032"/>
    </source>
</evidence>
<dbReference type="InterPro" id="IPR056937">
    <property type="entry name" value="YqbQ/XkdQ"/>
</dbReference>
<dbReference type="EMBL" id="JABSXK010000001">
    <property type="protein sequence ID" value="NRV07629.1"/>
    <property type="molecule type" value="Genomic_DNA"/>
</dbReference>
<dbReference type="RefSeq" id="WP_236887923.1">
    <property type="nucleotide sequence ID" value="NZ_CP016090.1"/>
</dbReference>
<dbReference type="SUPFAM" id="SSF69279">
    <property type="entry name" value="Phage tail proteins"/>
    <property type="match status" value="1"/>
</dbReference>
<reference evidence="2" key="1">
    <citation type="submission" date="2020-05" db="EMBL/GenBank/DDBJ databases">
        <title>Genomic insights into acetone-butanol-ethanol (ABE) fermentation by sequencing solventogenic clostridia strains.</title>
        <authorList>
            <person name="Brown S."/>
        </authorList>
    </citation>
    <scope>NUCLEOTIDE SEQUENCE</scope>
    <source>
        <strain evidence="2">DJ126</strain>
    </source>
</reference>
<dbReference type="Pfam" id="PF24032">
    <property type="entry name" value="YQBQ"/>
    <property type="match status" value="1"/>
</dbReference>
<gene>
    <name evidence="2" type="ORF">DFH45_000592</name>
</gene>
<organism evidence="2 3">
    <name type="scientific">Clostridium beijerinckii</name>
    <name type="common">Clostridium MP</name>
    <dbReference type="NCBI Taxonomy" id="1520"/>
    <lineage>
        <taxon>Bacteria</taxon>
        <taxon>Bacillati</taxon>
        <taxon>Bacillota</taxon>
        <taxon>Clostridia</taxon>
        <taxon>Eubacteriales</taxon>
        <taxon>Clostridiaceae</taxon>
        <taxon>Clostridium</taxon>
    </lineage>
</organism>
<evidence type="ECO:0000313" key="3">
    <source>
        <dbReference type="Proteomes" id="UP000821656"/>
    </source>
</evidence>
<accession>A0A9Q5GNJ1</accession>
<protein>
    <recommendedName>
        <fullName evidence="1">YqbQ/XkdQ domain-containing protein</fullName>
    </recommendedName>
</protein>